<organism evidence="2 3">
    <name type="scientific">Frankliniella occidentalis</name>
    <name type="common">Western flower thrips</name>
    <name type="synonym">Euthrips occidentalis</name>
    <dbReference type="NCBI Taxonomy" id="133901"/>
    <lineage>
        <taxon>Eukaryota</taxon>
        <taxon>Metazoa</taxon>
        <taxon>Ecdysozoa</taxon>
        <taxon>Arthropoda</taxon>
        <taxon>Hexapoda</taxon>
        <taxon>Insecta</taxon>
        <taxon>Pterygota</taxon>
        <taxon>Neoptera</taxon>
        <taxon>Paraneoptera</taxon>
        <taxon>Thysanoptera</taxon>
        <taxon>Terebrantia</taxon>
        <taxon>Thripoidea</taxon>
        <taxon>Thripidae</taxon>
        <taxon>Frankliniella</taxon>
    </lineage>
</organism>
<accession>A0A9C6X2J1</accession>
<dbReference type="OrthoDB" id="8192602at2759"/>
<protein>
    <submittedName>
        <fullName evidence="3">Uncharacterized protein LOC127750394</fullName>
    </submittedName>
</protein>
<sequence length="291" mass="33220">MAQIWNIVTKFVDNIICLVRVLMSSRTIPAYRAVLAHLKALCPNLAPMIVHCDFEVAEISAWRLEFPQAFGSTAKDEGLAPLAKENEFVLSTIAALCAVPMLPKNLMWAGVLEIWNEVETNGYWHVQMWPIFEHFERYWLPRRDELCVFNAPSRTNNCSESDNRAIATMLPQNRPNCWHLIGGFKQLEHIAMCDRTALQRLQPVTGGRKWKTAFNDSTVERAVRMLRERQITLAQYLHRVSHVVMAGAKQGLGIRVKDQEENKLFVLYFSMLLIIHLLSSVIACAVLENTS</sequence>
<evidence type="ECO:0000313" key="2">
    <source>
        <dbReference type="Proteomes" id="UP000504606"/>
    </source>
</evidence>
<keyword evidence="2" id="KW-1185">Reference proteome</keyword>
<reference evidence="3" key="1">
    <citation type="submission" date="2025-08" db="UniProtKB">
        <authorList>
            <consortium name="RefSeq"/>
        </authorList>
    </citation>
    <scope>IDENTIFICATION</scope>
    <source>
        <tissue evidence="3">Whole organism</tissue>
    </source>
</reference>
<name>A0A9C6X2J1_FRAOC</name>
<dbReference type="KEGG" id="foc:127750394"/>
<keyword evidence="1" id="KW-0812">Transmembrane</keyword>
<keyword evidence="1" id="KW-1133">Transmembrane helix</keyword>
<feature type="transmembrane region" description="Helical" evidence="1">
    <location>
        <begin position="265"/>
        <end position="287"/>
    </location>
</feature>
<gene>
    <name evidence="3" type="primary">LOC127750394</name>
</gene>
<evidence type="ECO:0000256" key="1">
    <source>
        <dbReference type="SAM" id="Phobius"/>
    </source>
</evidence>
<evidence type="ECO:0000313" key="3">
    <source>
        <dbReference type="RefSeq" id="XP_052127959.1"/>
    </source>
</evidence>
<proteinExistence type="predicted"/>
<dbReference type="GeneID" id="127750394"/>
<keyword evidence="1" id="KW-0472">Membrane</keyword>
<dbReference type="AlphaFoldDB" id="A0A9C6X2J1"/>
<dbReference type="Proteomes" id="UP000504606">
    <property type="component" value="Unplaced"/>
</dbReference>
<dbReference type="RefSeq" id="XP_052127959.1">
    <property type="nucleotide sequence ID" value="XM_052271999.1"/>
</dbReference>